<evidence type="ECO:0000313" key="1">
    <source>
        <dbReference type="EMBL" id="CAF2106880.1"/>
    </source>
</evidence>
<evidence type="ECO:0000313" key="3">
    <source>
        <dbReference type="Proteomes" id="UP000028999"/>
    </source>
</evidence>
<reference evidence="1" key="3">
    <citation type="submission" date="2021-01" db="EMBL/GenBank/DDBJ databases">
        <authorList>
            <consortium name="Genoscope - CEA"/>
            <person name="William W."/>
        </authorList>
    </citation>
    <scope>NUCLEOTIDE SEQUENCE</scope>
</reference>
<dbReference type="PaxDb" id="3708-A0A078HYQ0"/>
<protein>
    <submittedName>
        <fullName evidence="1">(rape) hypothetical protein</fullName>
    </submittedName>
    <submittedName>
        <fullName evidence="2">BnaC08g46970D protein</fullName>
    </submittedName>
</protein>
<evidence type="ECO:0000313" key="2">
    <source>
        <dbReference type="EMBL" id="CDY43690.1"/>
    </source>
</evidence>
<proteinExistence type="predicted"/>
<dbReference type="Proteomes" id="UP001295469">
    <property type="component" value="Chromosome C08"/>
</dbReference>
<reference evidence="2" key="2">
    <citation type="submission" date="2014-06" db="EMBL/GenBank/DDBJ databases">
        <authorList>
            <person name="Genoscope - CEA"/>
        </authorList>
    </citation>
    <scope>NUCLEOTIDE SEQUENCE</scope>
</reference>
<accession>A0A078HYQ0</accession>
<sequence>MFMYPRGLYGGCGVVGWGMNPVKHIGHNWSQVSGPYSLELSCRIEGYMASRDLCVGHGLASLGSEPEKNGGLYQYLVSPVFGLSKNV</sequence>
<name>A0A078HYQ0_BRANA</name>
<dbReference type="Gramene" id="CDY43690">
    <property type="protein sequence ID" value="CDY43690"/>
    <property type="gene ID" value="GSBRNA2T00077142001"/>
</dbReference>
<keyword evidence="3" id="KW-1185">Reference proteome</keyword>
<reference evidence="2 3" key="1">
    <citation type="journal article" date="2014" name="Science">
        <title>Plant genetics. Early allopolyploid evolution in the post-Neolithic Brassica napus oilseed genome.</title>
        <authorList>
            <person name="Chalhoub B."/>
            <person name="Denoeud F."/>
            <person name="Liu S."/>
            <person name="Parkin I.A."/>
            <person name="Tang H."/>
            <person name="Wang X."/>
            <person name="Chiquet J."/>
            <person name="Belcram H."/>
            <person name="Tong C."/>
            <person name="Samans B."/>
            <person name="Correa M."/>
            <person name="Da Silva C."/>
            <person name="Just J."/>
            <person name="Falentin C."/>
            <person name="Koh C.S."/>
            <person name="Le Clainche I."/>
            <person name="Bernard M."/>
            <person name="Bento P."/>
            <person name="Noel B."/>
            <person name="Labadie K."/>
            <person name="Alberti A."/>
            <person name="Charles M."/>
            <person name="Arnaud D."/>
            <person name="Guo H."/>
            <person name="Daviaud C."/>
            <person name="Alamery S."/>
            <person name="Jabbari K."/>
            <person name="Zhao M."/>
            <person name="Edger P.P."/>
            <person name="Chelaifa H."/>
            <person name="Tack D."/>
            <person name="Lassalle G."/>
            <person name="Mestiri I."/>
            <person name="Schnel N."/>
            <person name="Le Paslier M.C."/>
            <person name="Fan G."/>
            <person name="Renault V."/>
            <person name="Bayer P.E."/>
            <person name="Golicz A.A."/>
            <person name="Manoli S."/>
            <person name="Lee T.H."/>
            <person name="Thi V.H."/>
            <person name="Chalabi S."/>
            <person name="Hu Q."/>
            <person name="Fan C."/>
            <person name="Tollenaere R."/>
            <person name="Lu Y."/>
            <person name="Battail C."/>
            <person name="Shen J."/>
            <person name="Sidebottom C.H."/>
            <person name="Wang X."/>
            <person name="Canaguier A."/>
            <person name="Chauveau A."/>
            <person name="Berard A."/>
            <person name="Deniot G."/>
            <person name="Guan M."/>
            <person name="Liu Z."/>
            <person name="Sun F."/>
            <person name="Lim Y.P."/>
            <person name="Lyons E."/>
            <person name="Town C.D."/>
            <person name="Bancroft I."/>
            <person name="Wang X."/>
            <person name="Meng J."/>
            <person name="Ma J."/>
            <person name="Pires J.C."/>
            <person name="King G.J."/>
            <person name="Brunel D."/>
            <person name="Delourme R."/>
            <person name="Renard M."/>
            <person name="Aury J.M."/>
            <person name="Adams K.L."/>
            <person name="Batley J."/>
            <person name="Snowdon R.J."/>
            <person name="Tost J."/>
            <person name="Edwards D."/>
            <person name="Zhou Y."/>
            <person name="Hua W."/>
            <person name="Sharpe A.G."/>
            <person name="Paterson A.H."/>
            <person name="Guan C."/>
            <person name="Wincker P."/>
        </authorList>
    </citation>
    <scope>NUCLEOTIDE SEQUENCE [LARGE SCALE GENOMIC DNA]</scope>
    <source>
        <strain evidence="3">cv. Darmor-bzh</strain>
    </source>
</reference>
<dbReference type="EMBL" id="LK032565">
    <property type="protein sequence ID" value="CDY43690.1"/>
    <property type="molecule type" value="Genomic_DNA"/>
</dbReference>
<organism evidence="2 3">
    <name type="scientific">Brassica napus</name>
    <name type="common">Rape</name>
    <dbReference type="NCBI Taxonomy" id="3708"/>
    <lineage>
        <taxon>Eukaryota</taxon>
        <taxon>Viridiplantae</taxon>
        <taxon>Streptophyta</taxon>
        <taxon>Embryophyta</taxon>
        <taxon>Tracheophyta</taxon>
        <taxon>Spermatophyta</taxon>
        <taxon>Magnoliopsida</taxon>
        <taxon>eudicotyledons</taxon>
        <taxon>Gunneridae</taxon>
        <taxon>Pentapetalae</taxon>
        <taxon>rosids</taxon>
        <taxon>malvids</taxon>
        <taxon>Brassicales</taxon>
        <taxon>Brassicaceae</taxon>
        <taxon>Brassiceae</taxon>
        <taxon>Brassica</taxon>
    </lineage>
</organism>
<dbReference type="AlphaFoldDB" id="A0A078HYQ0"/>
<dbReference type="Proteomes" id="UP000028999">
    <property type="component" value="Unassembled WGS sequence"/>
</dbReference>
<dbReference type="EMBL" id="HG994372">
    <property type="protein sequence ID" value="CAF2106880.1"/>
    <property type="molecule type" value="Genomic_DNA"/>
</dbReference>
<gene>
    <name evidence="2" type="primary">BnaC08g46970D</name>
    <name evidence="1" type="ORF">DARMORV10_C08P08310.1</name>
    <name evidence="2" type="ORF">GSBRNA2T00077142001</name>
</gene>